<feature type="compositionally biased region" description="Basic residues" evidence="1">
    <location>
        <begin position="101"/>
        <end position="112"/>
    </location>
</feature>
<evidence type="ECO:0000313" key="3">
    <source>
        <dbReference type="WBParaSite" id="Gr19_v10_g6267.t1"/>
    </source>
</evidence>
<name>A0A914I052_GLORO</name>
<organism evidence="2 3">
    <name type="scientific">Globodera rostochiensis</name>
    <name type="common">Golden nematode worm</name>
    <name type="synonym">Heterodera rostochiensis</name>
    <dbReference type="NCBI Taxonomy" id="31243"/>
    <lineage>
        <taxon>Eukaryota</taxon>
        <taxon>Metazoa</taxon>
        <taxon>Ecdysozoa</taxon>
        <taxon>Nematoda</taxon>
        <taxon>Chromadorea</taxon>
        <taxon>Rhabditida</taxon>
        <taxon>Tylenchina</taxon>
        <taxon>Tylenchomorpha</taxon>
        <taxon>Tylenchoidea</taxon>
        <taxon>Heteroderidae</taxon>
        <taxon>Heteroderinae</taxon>
        <taxon>Globodera</taxon>
    </lineage>
</organism>
<reference evidence="3 4" key="1">
    <citation type="submission" date="2022-11" db="UniProtKB">
        <authorList>
            <consortium name="WormBaseParasite"/>
        </authorList>
    </citation>
    <scope>IDENTIFICATION</scope>
</reference>
<dbReference type="WBParaSite" id="Gr19_v10_g6271.t1">
    <property type="protein sequence ID" value="Gr19_v10_g6271.t1"/>
    <property type="gene ID" value="Gr19_v10_g6271"/>
</dbReference>
<protein>
    <submittedName>
        <fullName evidence="3 4">Uncharacterized protein</fullName>
    </submittedName>
</protein>
<dbReference type="WBParaSite" id="Gr19_v10_g6267.t1">
    <property type="protein sequence ID" value="Gr19_v10_g6267.t1"/>
    <property type="gene ID" value="Gr19_v10_g6267"/>
</dbReference>
<feature type="region of interest" description="Disordered" evidence="1">
    <location>
        <begin position="85"/>
        <end position="112"/>
    </location>
</feature>
<evidence type="ECO:0000256" key="1">
    <source>
        <dbReference type="SAM" id="MobiDB-lite"/>
    </source>
</evidence>
<proteinExistence type="predicted"/>
<sequence length="112" mass="12960">MLYLAESLKCGVKHVVGGKFSQHTLDVVEGNQCVYAKCMEQSQAWHKFSDCKPDSVNCTHLTRECEEQGAKIAAAQQRMELRCQGRTPPRPQHQRQLPSRRQFRPKRRPILR</sequence>
<dbReference type="AlphaFoldDB" id="A0A914I052"/>
<accession>A0A914I052</accession>
<evidence type="ECO:0000313" key="4">
    <source>
        <dbReference type="WBParaSite" id="Gr19_v10_g6271.t1"/>
    </source>
</evidence>
<dbReference type="Proteomes" id="UP000887572">
    <property type="component" value="Unplaced"/>
</dbReference>
<keyword evidence="2" id="KW-1185">Reference proteome</keyword>
<evidence type="ECO:0000313" key="2">
    <source>
        <dbReference type="Proteomes" id="UP000887572"/>
    </source>
</evidence>